<proteinExistence type="predicted"/>
<evidence type="ECO:0000313" key="11">
    <source>
        <dbReference type="EMBL" id="CAG5120867.1"/>
    </source>
</evidence>
<dbReference type="PANTHER" id="PTHR11905">
    <property type="entry name" value="ADAM A DISINTEGRIN AND METALLOPROTEASE DOMAIN"/>
    <property type="match status" value="1"/>
</dbReference>
<dbReference type="Gene3D" id="3.40.1620.60">
    <property type="match status" value="1"/>
</dbReference>
<dbReference type="Proteomes" id="UP000678393">
    <property type="component" value="Unassembled WGS sequence"/>
</dbReference>
<feature type="domain" description="Peptidase M12B" evidence="10">
    <location>
        <begin position="123"/>
        <end position="349"/>
    </location>
</feature>
<evidence type="ECO:0000313" key="12">
    <source>
        <dbReference type="Proteomes" id="UP000678393"/>
    </source>
</evidence>
<protein>
    <recommendedName>
        <fullName evidence="10">Peptidase M12B domain-containing protein</fullName>
    </recommendedName>
</protein>
<dbReference type="SUPFAM" id="SSF55486">
    <property type="entry name" value="Metalloproteases ('zincins'), catalytic domain"/>
    <property type="match status" value="1"/>
</dbReference>
<dbReference type="AlphaFoldDB" id="A0A8S3YUN2"/>
<comment type="caution">
    <text evidence="11">The sequence shown here is derived from an EMBL/GenBank/DDBJ whole genome shotgun (WGS) entry which is preliminary data.</text>
</comment>
<feature type="active site" evidence="8">
    <location>
        <position position="293"/>
    </location>
</feature>
<keyword evidence="5" id="KW-0482">Metalloprotease</keyword>
<evidence type="ECO:0000256" key="6">
    <source>
        <dbReference type="ARBA" id="ARBA00023157"/>
    </source>
</evidence>
<dbReference type="EMBL" id="CAJHNH020000979">
    <property type="protein sequence ID" value="CAG5120867.1"/>
    <property type="molecule type" value="Genomic_DNA"/>
</dbReference>
<keyword evidence="2 8" id="KW-0479">Metal-binding</keyword>
<feature type="binding site" evidence="8">
    <location>
        <position position="296"/>
    </location>
    <ligand>
        <name>Zn(2+)</name>
        <dbReference type="ChEBI" id="CHEBI:29105"/>
        <note>catalytic</note>
    </ligand>
</feature>
<organism evidence="11 12">
    <name type="scientific">Candidula unifasciata</name>
    <dbReference type="NCBI Taxonomy" id="100452"/>
    <lineage>
        <taxon>Eukaryota</taxon>
        <taxon>Metazoa</taxon>
        <taxon>Spiralia</taxon>
        <taxon>Lophotrochozoa</taxon>
        <taxon>Mollusca</taxon>
        <taxon>Gastropoda</taxon>
        <taxon>Heterobranchia</taxon>
        <taxon>Euthyneura</taxon>
        <taxon>Panpulmonata</taxon>
        <taxon>Eupulmonata</taxon>
        <taxon>Stylommatophora</taxon>
        <taxon>Helicina</taxon>
        <taxon>Helicoidea</taxon>
        <taxon>Geomitridae</taxon>
        <taxon>Candidula</taxon>
    </lineage>
</organism>
<keyword evidence="6" id="KW-1015">Disulfide bond</keyword>
<comment type="caution">
    <text evidence="8">Lacks conserved residue(s) required for the propagation of feature annotation.</text>
</comment>
<dbReference type="GO" id="GO:0046872">
    <property type="term" value="F:metal ion binding"/>
    <property type="evidence" value="ECO:0007669"/>
    <property type="project" value="UniProtKB-KW"/>
</dbReference>
<reference evidence="11" key="1">
    <citation type="submission" date="2021-04" db="EMBL/GenBank/DDBJ databases">
        <authorList>
            <consortium name="Molecular Ecology Group"/>
        </authorList>
    </citation>
    <scope>NUCLEOTIDE SEQUENCE</scope>
</reference>
<feature type="binding site" evidence="8">
    <location>
        <position position="292"/>
    </location>
    <ligand>
        <name>Zn(2+)</name>
        <dbReference type="ChEBI" id="CHEBI:29105"/>
        <note>catalytic</note>
    </ligand>
</feature>
<keyword evidence="3" id="KW-0378">Hydrolase</keyword>
<dbReference type="PANTHER" id="PTHR11905:SF159">
    <property type="entry name" value="ADAM METALLOPROTEASE"/>
    <property type="match status" value="1"/>
</dbReference>
<dbReference type="Gene3D" id="3.40.390.10">
    <property type="entry name" value="Collagenase (Catalytic Domain)"/>
    <property type="match status" value="1"/>
</dbReference>
<dbReference type="InterPro" id="IPR041645">
    <property type="entry name" value="ADAMTS_CR_2"/>
</dbReference>
<feature type="binding site" evidence="8">
    <location>
        <position position="302"/>
    </location>
    <ligand>
        <name>Zn(2+)</name>
        <dbReference type="ChEBI" id="CHEBI:29105"/>
        <note>catalytic</note>
    </ligand>
</feature>
<feature type="non-terminal residue" evidence="11">
    <location>
        <position position="1"/>
    </location>
</feature>
<dbReference type="GO" id="GO:0004222">
    <property type="term" value="F:metalloendopeptidase activity"/>
    <property type="evidence" value="ECO:0007669"/>
    <property type="project" value="InterPro"/>
</dbReference>
<evidence type="ECO:0000259" key="10">
    <source>
        <dbReference type="PROSITE" id="PS50215"/>
    </source>
</evidence>
<evidence type="ECO:0000256" key="1">
    <source>
        <dbReference type="ARBA" id="ARBA00022670"/>
    </source>
</evidence>
<name>A0A8S3YUN2_9EUPU</name>
<dbReference type="Pfam" id="PF13688">
    <property type="entry name" value="Reprolysin_5"/>
    <property type="match status" value="1"/>
</dbReference>
<evidence type="ECO:0000256" key="3">
    <source>
        <dbReference type="ARBA" id="ARBA00022801"/>
    </source>
</evidence>
<evidence type="ECO:0000256" key="9">
    <source>
        <dbReference type="SAM" id="MobiDB-lite"/>
    </source>
</evidence>
<gene>
    <name evidence="11" type="ORF">CUNI_LOCUS6425</name>
</gene>
<sequence>NVAYYQDREKEAAFELVITDSPGTDGSNFILRGELMREGEKYFLNPPDSRVKRDASSPETPEDASYNLVSQPTSPVALHDVILVDPEEKVKVETKEPNIPGVEPLANVTTPLRRASRQSTQTIFIDVVAVVDHSAYSRFQASSSNKAATLQAVREYYAFIFNGVDMRFQGITNSKYSIRARLVKLLIAETAQACQFTEKYRVSNSPRDRIDANDALYALSEFVVGPGRDIILSHDHVILFTTYDLTSKSSTGSVSESTTGLAYTNTMCRTDGKSASIVEDVGGFQCIETATHEMGHSLSSPHDGEGNVCDSNDRYIMSTGGLPATETNKYNPWYFSKCSIDYITKFIDEKLATSAGKTCLTQQMAIGSGVVDIGDRLPGQEFSADDQCRMIYGSQSRLCRGEEFATAEEVCVSMFCFDPSTTGTCYKHKAASGTTCGTGKMCLNGKCVADPRAPNVDGNCVFGDQPGVAFEDKTCPVFIENFSGYCYQEVVRNRCCGSCQKKYSKISGCEYGDTVRGCKDTTCTRASSNTLKQCCGTCKYGSPKASTQTRTAASQTKPPTYPAVTQARTTPVPVTTNPGANTTCIDNPNTRIGSHNCSLVKQLSYLCCIQQLRDACCQSCKSNKICRF</sequence>
<keyword evidence="1" id="KW-0645">Protease</keyword>
<evidence type="ECO:0000256" key="2">
    <source>
        <dbReference type="ARBA" id="ARBA00022723"/>
    </source>
</evidence>
<keyword evidence="7" id="KW-0325">Glycoprotein</keyword>
<keyword evidence="4 8" id="KW-0862">Zinc</keyword>
<keyword evidence="12" id="KW-1185">Reference proteome</keyword>
<dbReference type="OrthoDB" id="6134861at2759"/>
<dbReference type="InterPro" id="IPR001590">
    <property type="entry name" value="Peptidase_M12B"/>
</dbReference>
<evidence type="ECO:0000256" key="7">
    <source>
        <dbReference type="ARBA" id="ARBA00023180"/>
    </source>
</evidence>
<evidence type="ECO:0000256" key="8">
    <source>
        <dbReference type="PROSITE-ProRule" id="PRU00276"/>
    </source>
</evidence>
<accession>A0A8S3YUN2</accession>
<dbReference type="GO" id="GO:0006509">
    <property type="term" value="P:membrane protein ectodomain proteolysis"/>
    <property type="evidence" value="ECO:0007669"/>
    <property type="project" value="TreeGrafter"/>
</dbReference>
<dbReference type="InterPro" id="IPR024079">
    <property type="entry name" value="MetalloPept_cat_dom_sf"/>
</dbReference>
<evidence type="ECO:0000256" key="4">
    <source>
        <dbReference type="ARBA" id="ARBA00022833"/>
    </source>
</evidence>
<dbReference type="Pfam" id="PF17771">
    <property type="entry name" value="ADAMTS_CR_2"/>
    <property type="match status" value="1"/>
</dbReference>
<feature type="region of interest" description="Disordered" evidence="9">
    <location>
        <begin position="44"/>
        <end position="68"/>
    </location>
</feature>
<dbReference type="PROSITE" id="PS50215">
    <property type="entry name" value="ADAM_MEPRO"/>
    <property type="match status" value="1"/>
</dbReference>
<evidence type="ECO:0000256" key="5">
    <source>
        <dbReference type="ARBA" id="ARBA00023049"/>
    </source>
</evidence>